<accession>F4P6E1</accession>
<protein>
    <submittedName>
        <fullName evidence="1">Uncharacterized protein</fullName>
    </submittedName>
</protein>
<dbReference type="InterPro" id="IPR007541">
    <property type="entry name" value="Uncharacterised_BSP"/>
</dbReference>
<dbReference type="PANTHER" id="PTHR33321:SF12">
    <property type="entry name" value="PLANT BASIC SECRETORY PROTEIN (BSP) FAMILY PROTEIN"/>
    <property type="match status" value="1"/>
</dbReference>
<evidence type="ECO:0000313" key="1">
    <source>
        <dbReference type="EMBL" id="EGF79332.1"/>
    </source>
</evidence>
<dbReference type="AlphaFoldDB" id="F4P6E1"/>
<proteinExistence type="predicted"/>
<name>F4P6E1_BATDJ</name>
<gene>
    <name evidence="1" type="ORF">BATDEDRAFT_89950</name>
</gene>
<dbReference type="InParanoid" id="F4P6E1"/>
<dbReference type="GeneID" id="18243696"/>
<dbReference type="Pfam" id="PF04450">
    <property type="entry name" value="BSP"/>
    <property type="match status" value="2"/>
</dbReference>
<dbReference type="HOGENOM" id="CLU_585241_0_0_1"/>
<reference evidence="1 2" key="1">
    <citation type="submission" date="2009-12" db="EMBL/GenBank/DDBJ databases">
        <title>The draft genome of Batrachochytrium dendrobatidis.</title>
        <authorList>
            <consortium name="US DOE Joint Genome Institute (JGI-PGF)"/>
            <person name="Kuo A."/>
            <person name="Salamov A."/>
            <person name="Schmutz J."/>
            <person name="Lucas S."/>
            <person name="Pitluck S."/>
            <person name="Rosenblum E."/>
            <person name="Stajich J."/>
            <person name="Eisen M."/>
            <person name="Grigoriev I.V."/>
        </authorList>
    </citation>
    <scope>NUCLEOTIDE SEQUENCE [LARGE SCALE GENOMIC DNA]</scope>
    <source>
        <strain evidence="2">JAM81 / FGSC 10211</strain>
    </source>
</reference>
<evidence type="ECO:0000313" key="2">
    <source>
        <dbReference type="Proteomes" id="UP000007241"/>
    </source>
</evidence>
<keyword evidence="2" id="KW-1185">Reference proteome</keyword>
<dbReference type="STRING" id="684364.F4P6E1"/>
<dbReference type="OrthoDB" id="891726at2759"/>
<organism evidence="1 2">
    <name type="scientific">Batrachochytrium dendrobatidis (strain JAM81 / FGSC 10211)</name>
    <name type="common">Frog chytrid fungus</name>
    <dbReference type="NCBI Taxonomy" id="684364"/>
    <lineage>
        <taxon>Eukaryota</taxon>
        <taxon>Fungi</taxon>
        <taxon>Fungi incertae sedis</taxon>
        <taxon>Chytridiomycota</taxon>
        <taxon>Chytridiomycota incertae sedis</taxon>
        <taxon>Chytridiomycetes</taxon>
        <taxon>Rhizophydiales</taxon>
        <taxon>Rhizophydiales incertae sedis</taxon>
        <taxon>Batrachochytrium</taxon>
    </lineage>
</organism>
<dbReference type="RefSeq" id="XP_006680105.1">
    <property type="nucleotide sequence ID" value="XM_006680042.1"/>
</dbReference>
<dbReference type="PANTHER" id="PTHR33321">
    <property type="match status" value="1"/>
</dbReference>
<sequence>MEAHGNARLRPLIETIRSLLGLSPLLLNQQYVGRVTCSIDKDASLVVASKESATTNSTSDQPAFHIQVSQRFLQEIQEHDGQDRALAELEGLMVFALVAELWTPLSEAQVPDWLGSGIADYIRLKAGLAPPHWNRMEGNSWEDGYSTTAYFLDWVETNEKPNLVHELVKMWSTNELESNQILPWSHKTWEQLVGSTLETTWNAYQNSLTLEINQTHIHTVCVPDHEDGWPAYHLAHHVLVDAQQARLFRSAVPDPIEWLRKCLDIALRLLYIDPSHAPRWFQTVRLILRQMDGVAHTIHADAGKSREIHISVQYISSVYSGRNNQLTELQSELNGVLVHELVHVIQYNGFDTAPSWLIEGIADYVRLHANLAPPHWRCCRGGSWEDGYDRCAYFLDWNDAQLLKRQQYSNGQLTQQQNDTKLRRVVQLNMLLKSRKWKNSLFMEVFDLPALATIEDIWTEYQRDLKK</sequence>
<dbReference type="Proteomes" id="UP000007241">
    <property type="component" value="Unassembled WGS sequence"/>
</dbReference>
<dbReference type="EMBL" id="GL882886">
    <property type="protein sequence ID" value="EGF79332.1"/>
    <property type="molecule type" value="Genomic_DNA"/>
</dbReference>